<dbReference type="KEGG" id="vg:77946620"/>
<evidence type="ECO:0000256" key="2">
    <source>
        <dbReference type="ARBA" id="ARBA00022964"/>
    </source>
</evidence>
<dbReference type="GO" id="GO:0051213">
    <property type="term" value="F:dioxygenase activity"/>
    <property type="evidence" value="ECO:0007669"/>
    <property type="project" value="UniProtKB-KW"/>
</dbReference>
<dbReference type="Gene3D" id="2.60.120.620">
    <property type="entry name" value="q2cbj1_9rhob like domain"/>
    <property type="match status" value="1"/>
</dbReference>
<protein>
    <submittedName>
        <fullName evidence="5">DNA endonuclease V</fullName>
    </submittedName>
</protein>
<name>A0A873WS77_9CAUD</name>
<keyword evidence="3" id="KW-0560">Oxidoreductase</keyword>
<dbReference type="InterPro" id="IPR006620">
    <property type="entry name" value="Pro_4_hyd_alph"/>
</dbReference>
<evidence type="ECO:0000313" key="6">
    <source>
        <dbReference type="Proteomes" id="UP000663144"/>
    </source>
</evidence>
<keyword evidence="5" id="KW-0255">Endonuclease</keyword>
<feature type="domain" description="Prolyl 4-hydroxylase alpha subunit" evidence="4">
    <location>
        <begin position="9"/>
        <end position="208"/>
    </location>
</feature>
<dbReference type="GO" id="GO:0005506">
    <property type="term" value="F:iron ion binding"/>
    <property type="evidence" value="ECO:0007669"/>
    <property type="project" value="InterPro"/>
</dbReference>
<sequence>MKTPNNENPPYIVIDGFLSTRYFDMIHEEVLNDNFPWYYRGNITNLDRHDKSEQWNEQAAQKQKYSFGFEHAITDRSGARLSDIYATLTGFYSDLLDLTGARNLAKSRLDMTTICPEGYTHTPHVDLYEPHLASVFYLTDSDGPTTLYDERVYSFESYMNDISFDNLKVLTEVEPKENRLLIFDGELLHTGSSPATHKNRVIINTDLRTT</sequence>
<keyword evidence="2" id="KW-0223">Dioxygenase</keyword>
<proteinExistence type="predicted"/>
<dbReference type="GO" id="GO:0031418">
    <property type="term" value="F:L-ascorbic acid binding"/>
    <property type="evidence" value="ECO:0007669"/>
    <property type="project" value="InterPro"/>
</dbReference>
<comment type="cofactor">
    <cofactor evidence="1">
        <name>L-ascorbate</name>
        <dbReference type="ChEBI" id="CHEBI:38290"/>
    </cofactor>
</comment>
<dbReference type="SMART" id="SM00702">
    <property type="entry name" value="P4Hc"/>
    <property type="match status" value="1"/>
</dbReference>
<organism evidence="5 6">
    <name type="scientific">Synechococcus phage S-H38</name>
    <dbReference type="NCBI Taxonomy" id="2783673"/>
    <lineage>
        <taxon>Viruses</taxon>
        <taxon>Duplodnaviria</taxon>
        <taxon>Heunggongvirae</taxon>
        <taxon>Uroviricota</taxon>
        <taxon>Caudoviricetes</taxon>
        <taxon>Pantevenvirales</taxon>
        <taxon>Kyanoviridae</taxon>
        <taxon>Yellowseavirus</taxon>
        <taxon>Yellowseavirus thirtyeight</taxon>
    </lineage>
</organism>
<evidence type="ECO:0000259" key="4">
    <source>
        <dbReference type="SMART" id="SM00702"/>
    </source>
</evidence>
<dbReference type="Proteomes" id="UP000663144">
    <property type="component" value="Segment"/>
</dbReference>
<keyword evidence="5" id="KW-0378">Hydrolase</keyword>
<keyword evidence="6" id="KW-1185">Reference proteome</keyword>
<dbReference type="EMBL" id="MW117965">
    <property type="protein sequence ID" value="QPB07924.1"/>
    <property type="molecule type" value="Genomic_DNA"/>
</dbReference>
<dbReference type="RefSeq" id="YP_010670415.1">
    <property type="nucleotide sequence ID" value="NC_070964.1"/>
</dbReference>
<evidence type="ECO:0000256" key="1">
    <source>
        <dbReference type="ARBA" id="ARBA00001961"/>
    </source>
</evidence>
<evidence type="ECO:0000256" key="3">
    <source>
        <dbReference type="ARBA" id="ARBA00023002"/>
    </source>
</evidence>
<dbReference type="GO" id="GO:0016705">
    <property type="term" value="F:oxidoreductase activity, acting on paired donors, with incorporation or reduction of molecular oxygen"/>
    <property type="evidence" value="ECO:0007669"/>
    <property type="project" value="InterPro"/>
</dbReference>
<reference evidence="5" key="1">
    <citation type="submission" date="2020-10" db="EMBL/GenBank/DDBJ databases">
        <title>The Isolation and Genome Sequence of a Novel Cyanophage S-H38 from the Yellow Sea, China.</title>
        <authorList>
            <person name="Jiang T."/>
        </authorList>
    </citation>
    <scope>NUCLEOTIDE SEQUENCE</scope>
</reference>
<evidence type="ECO:0000313" key="5">
    <source>
        <dbReference type="EMBL" id="QPB07924.1"/>
    </source>
</evidence>
<dbReference type="GeneID" id="77946620"/>
<dbReference type="GO" id="GO:0004519">
    <property type="term" value="F:endonuclease activity"/>
    <property type="evidence" value="ECO:0007669"/>
    <property type="project" value="UniProtKB-KW"/>
</dbReference>
<keyword evidence="5" id="KW-0540">Nuclease</keyword>
<accession>A0A873WS77</accession>